<feature type="transmembrane region" description="Helical" evidence="5">
    <location>
        <begin position="123"/>
        <end position="153"/>
    </location>
</feature>
<gene>
    <name evidence="7" type="ORF">GCM10010191_24070</name>
</gene>
<dbReference type="PANTHER" id="PTHR40763:SF5">
    <property type="entry name" value="MEMBRANE PROTEIN"/>
    <property type="match status" value="1"/>
</dbReference>
<proteinExistence type="predicted"/>
<keyword evidence="2 5" id="KW-0812">Transmembrane</keyword>
<feature type="transmembrane region" description="Helical" evidence="5">
    <location>
        <begin position="80"/>
        <end position="103"/>
    </location>
</feature>
<keyword evidence="3 5" id="KW-1133">Transmembrane helix</keyword>
<evidence type="ECO:0000256" key="5">
    <source>
        <dbReference type="SAM" id="Phobius"/>
    </source>
</evidence>
<dbReference type="InterPro" id="IPR012551">
    <property type="entry name" value="DUF1707_SHOCT-like"/>
</dbReference>
<keyword evidence="8" id="KW-1185">Reference proteome</keyword>
<dbReference type="PANTHER" id="PTHR40763">
    <property type="entry name" value="MEMBRANE PROTEIN-RELATED"/>
    <property type="match status" value="1"/>
</dbReference>
<evidence type="ECO:0000259" key="6">
    <source>
        <dbReference type="Pfam" id="PF08044"/>
    </source>
</evidence>
<dbReference type="Pfam" id="PF09685">
    <property type="entry name" value="MamF_MmsF"/>
    <property type="match status" value="1"/>
</dbReference>
<dbReference type="InterPro" id="IPR019109">
    <property type="entry name" value="MamF_MmsF"/>
</dbReference>
<protein>
    <recommendedName>
        <fullName evidence="6">DUF1707 domain-containing protein</fullName>
    </recommendedName>
</protein>
<feature type="domain" description="DUF1707" evidence="6">
    <location>
        <begin position="10"/>
        <end position="61"/>
    </location>
</feature>
<evidence type="ECO:0000313" key="7">
    <source>
        <dbReference type="EMBL" id="GAA2413477.1"/>
    </source>
</evidence>
<keyword evidence="4 5" id="KW-0472">Membrane</keyword>
<dbReference type="Proteomes" id="UP001501231">
    <property type="component" value="Unassembled WGS sequence"/>
</dbReference>
<comment type="subcellular location">
    <subcellularLocation>
        <location evidence="1">Membrane</location>
        <topology evidence="1">Multi-pass membrane protein</topology>
    </subcellularLocation>
</comment>
<evidence type="ECO:0000256" key="3">
    <source>
        <dbReference type="ARBA" id="ARBA00022989"/>
    </source>
</evidence>
<dbReference type="RefSeq" id="WP_344588866.1">
    <property type="nucleotide sequence ID" value="NZ_BAAARW010000011.1"/>
</dbReference>
<name>A0ABN3IT69_9ACTN</name>
<evidence type="ECO:0000256" key="1">
    <source>
        <dbReference type="ARBA" id="ARBA00004141"/>
    </source>
</evidence>
<evidence type="ECO:0000313" key="8">
    <source>
        <dbReference type="Proteomes" id="UP001501231"/>
    </source>
</evidence>
<sequence>MNGGYAATELRVSDAEREPVIERLQEAYAEGRLEHAEFDTRMHLAMTAKTRGDLAAVLQDLAPAPALKGTGLAPTGEDRMLAALSHASGVPTLFVGPLVLMLLSGKRSPYVRQHAVEALNFQLTLLLVTMVTFGIGGVVYAISWAVAAVAAVVGLTDKPFRYPWILRIVK</sequence>
<reference evidence="7 8" key="1">
    <citation type="journal article" date="2019" name="Int. J. Syst. Evol. Microbiol.">
        <title>The Global Catalogue of Microorganisms (GCM) 10K type strain sequencing project: providing services to taxonomists for standard genome sequencing and annotation.</title>
        <authorList>
            <consortium name="The Broad Institute Genomics Platform"/>
            <consortium name="The Broad Institute Genome Sequencing Center for Infectious Disease"/>
            <person name="Wu L."/>
            <person name="Ma J."/>
        </authorList>
    </citation>
    <scope>NUCLEOTIDE SEQUENCE [LARGE SCALE GENOMIC DNA]</scope>
    <source>
        <strain evidence="7 8">JCM 3325</strain>
    </source>
</reference>
<dbReference type="Pfam" id="PF08044">
    <property type="entry name" value="DUF1707"/>
    <property type="match status" value="1"/>
</dbReference>
<organism evidence="7 8">
    <name type="scientific">Actinomadura vinacea</name>
    <dbReference type="NCBI Taxonomy" id="115336"/>
    <lineage>
        <taxon>Bacteria</taxon>
        <taxon>Bacillati</taxon>
        <taxon>Actinomycetota</taxon>
        <taxon>Actinomycetes</taxon>
        <taxon>Streptosporangiales</taxon>
        <taxon>Thermomonosporaceae</taxon>
        <taxon>Actinomadura</taxon>
    </lineage>
</organism>
<accession>A0ABN3IT69</accession>
<comment type="caution">
    <text evidence="7">The sequence shown here is derived from an EMBL/GenBank/DDBJ whole genome shotgun (WGS) entry which is preliminary data.</text>
</comment>
<evidence type="ECO:0000256" key="2">
    <source>
        <dbReference type="ARBA" id="ARBA00022692"/>
    </source>
</evidence>
<dbReference type="EMBL" id="BAAARW010000011">
    <property type="protein sequence ID" value="GAA2413477.1"/>
    <property type="molecule type" value="Genomic_DNA"/>
</dbReference>
<evidence type="ECO:0000256" key="4">
    <source>
        <dbReference type="ARBA" id="ARBA00023136"/>
    </source>
</evidence>